<feature type="non-terminal residue" evidence="1">
    <location>
        <position position="1"/>
    </location>
</feature>
<comment type="caution">
    <text evidence="1">The sequence shown here is derived from an EMBL/GenBank/DDBJ whole genome shotgun (WGS) entry which is preliminary data.</text>
</comment>
<reference evidence="1" key="1">
    <citation type="submission" date="2020-07" db="EMBL/GenBank/DDBJ databases">
        <authorList>
            <person name="Nazaruddin N."/>
        </authorList>
    </citation>
    <scope>NUCLEOTIDE SEQUENCE</scope>
</reference>
<keyword evidence="2" id="KW-1185">Reference proteome</keyword>
<proteinExistence type="predicted"/>
<name>A0A6V7HAQ2_9HYME</name>
<dbReference type="AlphaFoldDB" id="A0A6V7HAQ2"/>
<evidence type="ECO:0000313" key="1">
    <source>
        <dbReference type="EMBL" id="CAD1476931.1"/>
    </source>
</evidence>
<dbReference type="Proteomes" id="UP000752696">
    <property type="component" value="Unassembled WGS sequence"/>
</dbReference>
<evidence type="ECO:0000313" key="2">
    <source>
        <dbReference type="Proteomes" id="UP000752696"/>
    </source>
</evidence>
<organism evidence="1 2">
    <name type="scientific">Heterotrigona itama</name>
    <dbReference type="NCBI Taxonomy" id="395501"/>
    <lineage>
        <taxon>Eukaryota</taxon>
        <taxon>Metazoa</taxon>
        <taxon>Ecdysozoa</taxon>
        <taxon>Arthropoda</taxon>
        <taxon>Hexapoda</taxon>
        <taxon>Insecta</taxon>
        <taxon>Pterygota</taxon>
        <taxon>Neoptera</taxon>
        <taxon>Endopterygota</taxon>
        <taxon>Hymenoptera</taxon>
        <taxon>Apocrita</taxon>
        <taxon>Aculeata</taxon>
        <taxon>Apoidea</taxon>
        <taxon>Anthophila</taxon>
        <taxon>Apidae</taxon>
        <taxon>Heterotrigona</taxon>
    </lineage>
</organism>
<feature type="non-terminal residue" evidence="1">
    <location>
        <position position="57"/>
    </location>
</feature>
<gene>
    <name evidence="1" type="ORF">MHI_LOCUS695452</name>
</gene>
<sequence>YSDEYQKSDLLQSKYLISLITLNEFEHLHVVRSSLKLSSIQLEHDELTLENYVCRYR</sequence>
<dbReference type="EMBL" id="CAJDYZ010009687">
    <property type="protein sequence ID" value="CAD1476931.1"/>
    <property type="molecule type" value="Genomic_DNA"/>
</dbReference>
<protein>
    <submittedName>
        <fullName evidence="1">Uncharacterized protein</fullName>
    </submittedName>
</protein>
<accession>A0A6V7HAQ2</accession>